<sequence>MKNQEYKRFWTLFLGLFVFTLLLNSCEKDNNDGVNTPVTVTKVYLEDAESSVPDREVTFARLGQTIRLEGSGFIGVKKVFINGYDSYFNPAYMTDNSMLVSISQNVPTIKATEEEKNTIRLFKSESNSFTYSFEIRASAPTVTAISHTMPQAGDRITIYGTGLQGITSITFPGNVTVTEGIVSDDEDGKFCMVTVPDGVSDDGGAILVVGANGGAYSPACFNFKKGLFQNFDDVNNYSWASGIDDAGTPLTDEIPASGDGPKSQGGYQCFNVNGESIAANSDKRYWTNSSSWPSNLLSVIPASTPASECGVQMDIYVENDWNSGIIRMVMADGSGTDRYCMIYRPWYVNGTVVPFENPGYWFTITLPFSDSEDYVGKTFGDVVTSMADAAYQQSGPWFHNIGVPDVVEPTATNVKIYFDNLRVVPLNTPSYSDFPGVAE</sequence>
<dbReference type="Gene3D" id="2.60.40.10">
    <property type="entry name" value="Immunoglobulins"/>
    <property type="match status" value="2"/>
</dbReference>
<dbReference type="InterPro" id="IPR013783">
    <property type="entry name" value="Ig-like_fold"/>
</dbReference>
<organism evidence="3 4">
    <name type="scientific">Prolixibacter denitrificans</name>
    <dbReference type="NCBI Taxonomy" id="1541063"/>
    <lineage>
        <taxon>Bacteria</taxon>
        <taxon>Pseudomonadati</taxon>
        <taxon>Bacteroidota</taxon>
        <taxon>Bacteroidia</taxon>
        <taxon>Marinilabiliales</taxon>
        <taxon>Prolixibacteraceae</taxon>
        <taxon>Prolixibacter</taxon>
    </lineage>
</organism>
<reference evidence="2 5" key="2">
    <citation type="submission" date="2019-10" db="EMBL/GenBank/DDBJ databases">
        <title>Prolixibacter strains distinguished by the presence of nitrate reductase genes were adept at nitrate-dependent anaerobic corrosion of metallic iron and carbon steel.</title>
        <authorList>
            <person name="Iino T."/>
            <person name="Shono N."/>
            <person name="Ito K."/>
            <person name="Nakamura R."/>
            <person name="Sueoka K."/>
            <person name="Harayama S."/>
            <person name="Ohkuma M."/>
        </authorList>
    </citation>
    <scope>NUCLEOTIDE SEQUENCE [LARGE SCALE GENOMIC DNA]</scope>
    <source>
        <strain evidence="2 5">MIC1-1</strain>
    </source>
</reference>
<dbReference type="RefSeq" id="WP_106543840.1">
    <property type="nucleotide sequence ID" value="NZ_BLAU01000001.1"/>
</dbReference>
<protein>
    <recommendedName>
        <fullName evidence="1">Surface glycan-binding protein B xyloglucan binding domain-containing protein</fullName>
    </recommendedName>
</protein>
<dbReference type="AlphaFoldDB" id="A0A2P8C652"/>
<dbReference type="EMBL" id="PYGC01000016">
    <property type="protein sequence ID" value="PSK80440.1"/>
    <property type="molecule type" value="Genomic_DNA"/>
</dbReference>
<dbReference type="EMBL" id="BLAU01000001">
    <property type="protein sequence ID" value="GET23020.1"/>
    <property type="molecule type" value="Genomic_DNA"/>
</dbReference>
<dbReference type="InterPro" id="IPR014756">
    <property type="entry name" value="Ig_E-set"/>
</dbReference>
<name>A0A2P8C652_9BACT</name>
<reference evidence="3 4" key="1">
    <citation type="submission" date="2018-03" db="EMBL/GenBank/DDBJ databases">
        <title>Genomic Encyclopedia of Archaeal and Bacterial Type Strains, Phase II (KMG-II): from individual species to whole genera.</title>
        <authorList>
            <person name="Goeker M."/>
        </authorList>
    </citation>
    <scope>NUCLEOTIDE SEQUENCE [LARGE SCALE GENOMIC DNA]</scope>
    <source>
        <strain evidence="3 4">DSM 27267</strain>
    </source>
</reference>
<accession>A0A2P8C652</accession>
<evidence type="ECO:0000313" key="2">
    <source>
        <dbReference type="EMBL" id="GET23020.1"/>
    </source>
</evidence>
<dbReference type="SUPFAM" id="SSF81296">
    <property type="entry name" value="E set domains"/>
    <property type="match status" value="1"/>
</dbReference>
<dbReference type="OrthoDB" id="660167at2"/>
<dbReference type="Proteomes" id="UP000240621">
    <property type="component" value="Unassembled WGS sequence"/>
</dbReference>
<dbReference type="Pfam" id="PF18329">
    <property type="entry name" value="SGBP_B_XBD"/>
    <property type="match status" value="1"/>
</dbReference>
<feature type="domain" description="Surface glycan-binding protein B xyloglucan binding" evidence="1">
    <location>
        <begin position="221"/>
        <end position="425"/>
    </location>
</feature>
<evidence type="ECO:0000313" key="5">
    <source>
        <dbReference type="Proteomes" id="UP000396862"/>
    </source>
</evidence>
<evidence type="ECO:0000259" key="1">
    <source>
        <dbReference type="Pfam" id="PF18329"/>
    </source>
</evidence>
<dbReference type="GO" id="GO:0030247">
    <property type="term" value="F:polysaccharide binding"/>
    <property type="evidence" value="ECO:0007669"/>
    <property type="project" value="InterPro"/>
</dbReference>
<dbReference type="Proteomes" id="UP000396862">
    <property type="component" value="Unassembled WGS sequence"/>
</dbReference>
<gene>
    <name evidence="3" type="ORF">CLV93_11619</name>
    <name evidence="2" type="ORF">JCM18694_32660</name>
</gene>
<proteinExistence type="predicted"/>
<evidence type="ECO:0000313" key="4">
    <source>
        <dbReference type="Proteomes" id="UP000240621"/>
    </source>
</evidence>
<comment type="caution">
    <text evidence="3">The sequence shown here is derived from an EMBL/GenBank/DDBJ whole genome shotgun (WGS) entry which is preliminary data.</text>
</comment>
<evidence type="ECO:0000313" key="3">
    <source>
        <dbReference type="EMBL" id="PSK80440.1"/>
    </source>
</evidence>
<keyword evidence="5" id="KW-1185">Reference proteome</keyword>
<dbReference type="InterPro" id="IPR040475">
    <property type="entry name" value="SGBP_B_XBD"/>
</dbReference>